<dbReference type="AlphaFoldDB" id="A0A914NKR9"/>
<accession>A0A914NKR9</accession>
<sequence>MLERMYKYTSLGACLNRLHLTNIYVNEGSIHQYPQHSFCRTQPPCTHSTSKITRNRAKTITTRSTIKSPSAWLAFFKMLRK</sequence>
<evidence type="ECO:0000313" key="1">
    <source>
        <dbReference type="Proteomes" id="UP000887563"/>
    </source>
</evidence>
<evidence type="ECO:0000313" key="2">
    <source>
        <dbReference type="WBParaSite" id="Minc3s05763g38798"/>
    </source>
</evidence>
<organism evidence="1 2">
    <name type="scientific">Meloidogyne incognita</name>
    <name type="common">Southern root-knot nematode worm</name>
    <name type="synonym">Oxyuris incognita</name>
    <dbReference type="NCBI Taxonomy" id="6306"/>
    <lineage>
        <taxon>Eukaryota</taxon>
        <taxon>Metazoa</taxon>
        <taxon>Ecdysozoa</taxon>
        <taxon>Nematoda</taxon>
        <taxon>Chromadorea</taxon>
        <taxon>Rhabditida</taxon>
        <taxon>Tylenchina</taxon>
        <taxon>Tylenchomorpha</taxon>
        <taxon>Tylenchoidea</taxon>
        <taxon>Meloidogynidae</taxon>
        <taxon>Meloidogyninae</taxon>
        <taxon>Meloidogyne</taxon>
        <taxon>Meloidogyne incognita group</taxon>
    </lineage>
</organism>
<proteinExistence type="predicted"/>
<reference evidence="2" key="1">
    <citation type="submission" date="2022-11" db="UniProtKB">
        <authorList>
            <consortium name="WormBaseParasite"/>
        </authorList>
    </citation>
    <scope>IDENTIFICATION</scope>
</reference>
<dbReference type="Proteomes" id="UP000887563">
    <property type="component" value="Unplaced"/>
</dbReference>
<keyword evidence="1" id="KW-1185">Reference proteome</keyword>
<name>A0A914NKR9_MELIC</name>
<dbReference type="WBParaSite" id="Minc3s05763g38798">
    <property type="protein sequence ID" value="Minc3s05763g38798"/>
    <property type="gene ID" value="Minc3s05763g38798"/>
</dbReference>
<protein>
    <submittedName>
        <fullName evidence="2">Candidate secreted effector</fullName>
    </submittedName>
</protein>